<gene>
    <name evidence="3" type="ORF">RT717_07490</name>
</gene>
<dbReference type="RefSeq" id="WP_317491119.1">
    <property type="nucleotide sequence ID" value="NZ_CP136051.1"/>
</dbReference>
<keyword evidence="1" id="KW-0812">Transmembrane</keyword>
<dbReference type="InterPro" id="IPR036938">
    <property type="entry name" value="PAP2/HPO_sf"/>
</dbReference>
<evidence type="ECO:0000259" key="2">
    <source>
        <dbReference type="SMART" id="SM00014"/>
    </source>
</evidence>
<keyword evidence="1" id="KW-1133">Transmembrane helix</keyword>
<dbReference type="SMART" id="SM00014">
    <property type="entry name" value="acidPPc"/>
    <property type="match status" value="1"/>
</dbReference>
<name>A0ABZ0IVS8_9BACT</name>
<feature type="transmembrane region" description="Helical" evidence="1">
    <location>
        <begin position="135"/>
        <end position="153"/>
    </location>
</feature>
<evidence type="ECO:0000313" key="3">
    <source>
        <dbReference type="EMBL" id="WOK08480.1"/>
    </source>
</evidence>
<dbReference type="SUPFAM" id="SSF48317">
    <property type="entry name" value="Acid phosphatase/Vanadium-dependent haloperoxidase"/>
    <property type="match status" value="1"/>
</dbReference>
<dbReference type="PANTHER" id="PTHR14969">
    <property type="entry name" value="SPHINGOSINE-1-PHOSPHATE PHOSPHOHYDROLASE"/>
    <property type="match status" value="1"/>
</dbReference>
<accession>A0ABZ0IVS8</accession>
<keyword evidence="4" id="KW-1185">Reference proteome</keyword>
<dbReference type="EMBL" id="CP136051">
    <property type="protein sequence ID" value="WOK08480.1"/>
    <property type="molecule type" value="Genomic_DNA"/>
</dbReference>
<feature type="domain" description="Phosphatidic acid phosphatase type 2/haloperoxidase" evidence="2">
    <location>
        <begin position="58"/>
        <end position="174"/>
    </location>
</feature>
<evidence type="ECO:0000256" key="1">
    <source>
        <dbReference type="SAM" id="Phobius"/>
    </source>
</evidence>
<proteinExistence type="predicted"/>
<feature type="transmembrane region" description="Helical" evidence="1">
    <location>
        <begin position="55"/>
        <end position="76"/>
    </location>
</feature>
<organism evidence="3 4">
    <name type="scientific">Imperialibacter roseus</name>
    <dbReference type="NCBI Taxonomy" id="1324217"/>
    <lineage>
        <taxon>Bacteria</taxon>
        <taxon>Pseudomonadati</taxon>
        <taxon>Bacteroidota</taxon>
        <taxon>Cytophagia</taxon>
        <taxon>Cytophagales</taxon>
        <taxon>Flammeovirgaceae</taxon>
        <taxon>Imperialibacter</taxon>
    </lineage>
</organism>
<dbReference type="Proteomes" id="UP001302349">
    <property type="component" value="Chromosome"/>
</dbReference>
<dbReference type="Pfam" id="PF01569">
    <property type="entry name" value="PAP2"/>
    <property type="match status" value="1"/>
</dbReference>
<dbReference type="CDD" id="cd03395">
    <property type="entry name" value="PAP2_like_4"/>
    <property type="match status" value="1"/>
</dbReference>
<evidence type="ECO:0000313" key="4">
    <source>
        <dbReference type="Proteomes" id="UP001302349"/>
    </source>
</evidence>
<sequence>MNWLIELDQQFFLWLNSHYASWLDGPMLLITGRNTWIPLYLALIAWLIYQQKKEAVWSILAIVLTIVIADQLTSGLMKPFFERLRPCHDPAIASLVHLVDGCGGKFGFASSHAANTFALATFVSLLHTGKPYWHFVWYVWAAVVTYSRIYVGVHYPGDVLVGALVGIAAAYTIYLIGRKTGRLKHV</sequence>
<feature type="transmembrane region" description="Helical" evidence="1">
    <location>
        <begin position="27"/>
        <end position="49"/>
    </location>
</feature>
<protein>
    <submittedName>
        <fullName evidence="3">Phosphatase PAP2 family protein</fullName>
    </submittedName>
</protein>
<reference evidence="3 4" key="1">
    <citation type="journal article" date="2023" name="Microbiol. Resour. Announc.">
        <title>Complete Genome Sequence of Imperialibacter roseus strain P4T.</title>
        <authorList>
            <person name="Tizabi D.R."/>
            <person name="Bachvaroff T."/>
            <person name="Hill R.T."/>
        </authorList>
    </citation>
    <scope>NUCLEOTIDE SEQUENCE [LARGE SCALE GENOMIC DNA]</scope>
    <source>
        <strain evidence="3 4">P4T</strain>
    </source>
</reference>
<dbReference type="PANTHER" id="PTHR14969:SF13">
    <property type="entry name" value="AT30094P"/>
    <property type="match status" value="1"/>
</dbReference>
<dbReference type="InterPro" id="IPR000326">
    <property type="entry name" value="PAP2/HPO"/>
</dbReference>
<feature type="transmembrane region" description="Helical" evidence="1">
    <location>
        <begin position="159"/>
        <end position="177"/>
    </location>
</feature>
<keyword evidence="1" id="KW-0472">Membrane</keyword>
<dbReference type="Gene3D" id="1.20.144.10">
    <property type="entry name" value="Phosphatidic acid phosphatase type 2/haloperoxidase"/>
    <property type="match status" value="2"/>
</dbReference>